<protein>
    <submittedName>
        <fullName evidence="1">Uncharacterized protein</fullName>
    </submittedName>
</protein>
<comment type="caution">
    <text evidence="1">The sequence shown here is derived from an EMBL/GenBank/DDBJ whole genome shotgun (WGS) entry which is preliminary data.</text>
</comment>
<organism evidence="1 2">
    <name type="scientific">Enhygromyxa salina</name>
    <dbReference type="NCBI Taxonomy" id="215803"/>
    <lineage>
        <taxon>Bacteria</taxon>
        <taxon>Pseudomonadati</taxon>
        <taxon>Myxococcota</taxon>
        <taxon>Polyangia</taxon>
        <taxon>Nannocystales</taxon>
        <taxon>Nannocystaceae</taxon>
        <taxon>Enhygromyxa</taxon>
    </lineage>
</organism>
<reference evidence="1 2" key="1">
    <citation type="submission" date="2014-12" db="EMBL/GenBank/DDBJ databases">
        <title>Genome assembly of Enhygromyxa salina DSM 15201.</title>
        <authorList>
            <person name="Sharma G."/>
            <person name="Subramanian S."/>
        </authorList>
    </citation>
    <scope>NUCLEOTIDE SEQUENCE [LARGE SCALE GENOMIC DNA]</scope>
    <source>
        <strain evidence="1 2">DSM 15201</strain>
    </source>
</reference>
<dbReference type="RefSeq" id="WP_052554027.1">
    <property type="nucleotide sequence ID" value="NZ_JMCC02000076.1"/>
</dbReference>
<dbReference type="EMBL" id="JMCC02000076">
    <property type="protein sequence ID" value="KIG14225.1"/>
    <property type="molecule type" value="Genomic_DNA"/>
</dbReference>
<sequence>MVVVVVMGEFFMVFPDRVRATRLRVAHAQGQGHEDCRSGATSGTLMDAQARVMMAENVMAQMTWLK</sequence>
<proteinExistence type="predicted"/>
<name>A0A0C2CX98_9BACT</name>
<evidence type="ECO:0000313" key="2">
    <source>
        <dbReference type="Proteomes" id="UP000031599"/>
    </source>
</evidence>
<evidence type="ECO:0000313" key="1">
    <source>
        <dbReference type="EMBL" id="KIG14225.1"/>
    </source>
</evidence>
<dbReference type="AlphaFoldDB" id="A0A0C2CX98"/>
<accession>A0A0C2CX98</accession>
<gene>
    <name evidence="1" type="ORF">DB30_06974</name>
</gene>
<dbReference type="Proteomes" id="UP000031599">
    <property type="component" value="Unassembled WGS sequence"/>
</dbReference>